<keyword evidence="4" id="KW-0106">Calcium</keyword>
<gene>
    <name evidence="6" type="ORF">RI845_03020</name>
</gene>
<comment type="similarity">
    <text evidence="1">Belongs to the sulfatase family.</text>
</comment>
<evidence type="ECO:0000313" key="7">
    <source>
        <dbReference type="Proteomes" id="UP001248581"/>
    </source>
</evidence>
<dbReference type="SUPFAM" id="SSF53649">
    <property type="entry name" value="Alkaline phosphatase-like"/>
    <property type="match status" value="1"/>
</dbReference>
<dbReference type="InterPro" id="IPR017850">
    <property type="entry name" value="Alkaline_phosphatase_core_sf"/>
</dbReference>
<feature type="domain" description="Sulfatase N-terminal" evidence="5">
    <location>
        <begin position="44"/>
        <end position="378"/>
    </location>
</feature>
<evidence type="ECO:0000256" key="4">
    <source>
        <dbReference type="ARBA" id="ARBA00022837"/>
    </source>
</evidence>
<evidence type="ECO:0000256" key="1">
    <source>
        <dbReference type="ARBA" id="ARBA00008779"/>
    </source>
</evidence>
<dbReference type="Gene3D" id="3.40.720.10">
    <property type="entry name" value="Alkaline Phosphatase, subunit A"/>
    <property type="match status" value="1"/>
</dbReference>
<proteinExistence type="inferred from homology"/>
<accession>A0ABY9TJX9</accession>
<evidence type="ECO:0000259" key="5">
    <source>
        <dbReference type="Pfam" id="PF00884"/>
    </source>
</evidence>
<evidence type="ECO:0000313" key="6">
    <source>
        <dbReference type="EMBL" id="WNC69136.1"/>
    </source>
</evidence>
<keyword evidence="2" id="KW-0479">Metal-binding</keyword>
<dbReference type="PANTHER" id="PTHR42693:SF53">
    <property type="entry name" value="ENDO-4-O-SULFATASE"/>
    <property type="match status" value="1"/>
</dbReference>
<dbReference type="InterPro" id="IPR050738">
    <property type="entry name" value="Sulfatase"/>
</dbReference>
<dbReference type="InterPro" id="IPR024607">
    <property type="entry name" value="Sulfatase_CS"/>
</dbReference>
<reference evidence="7" key="1">
    <citation type="submission" date="2023-09" db="EMBL/GenBank/DDBJ databases">
        <authorList>
            <person name="Li S."/>
            <person name="Li X."/>
            <person name="Zhang C."/>
            <person name="Zhao Z."/>
        </authorList>
    </citation>
    <scope>NUCLEOTIDE SEQUENCE [LARGE SCALE GENOMIC DNA]</scope>
    <source>
        <strain evidence="7">SQ345</strain>
    </source>
</reference>
<evidence type="ECO:0000256" key="2">
    <source>
        <dbReference type="ARBA" id="ARBA00022723"/>
    </source>
</evidence>
<dbReference type="Proteomes" id="UP001248581">
    <property type="component" value="Chromosome"/>
</dbReference>
<protein>
    <submittedName>
        <fullName evidence="6">Sulfatase-like hydrolase/transferase</fullName>
    </submittedName>
</protein>
<dbReference type="PROSITE" id="PS00149">
    <property type="entry name" value="SULFATASE_2"/>
    <property type="match status" value="1"/>
</dbReference>
<sequence length="488" mass="56283">MNLGNTLLNTKAVLVISLFSLLIVDQTKAFAENKSIQSVTEKRPNIVFLLADDLGYGELGAYGQKKIKTPNLDKLATMGMRFTDFYAGNAVCAPSRAVLMTGKHPGHATIRGNQGYYAEQKTWDRVALNKDELTLGELMQNSGYNTAFIGKWHLGVPEDTSTWASARGFDYAVQEQWGQSDEDTTFDEREHWINGQESSSFYDYTKFDNLDEFRTNFAIKFLDKHQQNQETKEQPFFLFMSYRAPHGHEWTVRNDQMYKEYHWPEGERHHATKITLWDQQVGRLLDYLKHIGEFDNTLIVLTSDNGPHNEHSTTSGKHDYKFFNSNGQLTGYKRDLYEGGIRVPHIAVWANKIKPNTESKHIGAFQDFMTTFADVADVKAPSELDGISLLPTYLQKGKQQEHPYLYWEEQRKFDNKPRKSLLRAIRQGNWKAVQVNLDRPIEIYNLENDIDETDNLAKQYPEKVKHFKALFEQSSVPAEHFPFAHTDE</sequence>
<dbReference type="Gene3D" id="3.30.1120.10">
    <property type="match status" value="1"/>
</dbReference>
<dbReference type="RefSeq" id="WP_348388280.1">
    <property type="nucleotide sequence ID" value="NZ_CP134146.1"/>
</dbReference>
<dbReference type="Pfam" id="PF00884">
    <property type="entry name" value="Sulfatase"/>
    <property type="match status" value="1"/>
</dbReference>
<keyword evidence="3" id="KW-0378">Hydrolase</keyword>
<dbReference type="PROSITE" id="PS00523">
    <property type="entry name" value="SULFATASE_1"/>
    <property type="match status" value="1"/>
</dbReference>
<name>A0ABY9TJX9_9GAMM</name>
<keyword evidence="7" id="KW-1185">Reference proteome</keyword>
<organism evidence="6 7">
    <name type="scientific">Thalassotalea nanhaiensis</name>
    <dbReference type="NCBI Taxonomy" id="3065648"/>
    <lineage>
        <taxon>Bacteria</taxon>
        <taxon>Pseudomonadati</taxon>
        <taxon>Pseudomonadota</taxon>
        <taxon>Gammaproteobacteria</taxon>
        <taxon>Alteromonadales</taxon>
        <taxon>Colwelliaceae</taxon>
        <taxon>Thalassotalea</taxon>
    </lineage>
</organism>
<dbReference type="EMBL" id="CP134146">
    <property type="protein sequence ID" value="WNC69136.1"/>
    <property type="molecule type" value="Genomic_DNA"/>
</dbReference>
<evidence type="ECO:0000256" key="3">
    <source>
        <dbReference type="ARBA" id="ARBA00022801"/>
    </source>
</evidence>
<dbReference type="PANTHER" id="PTHR42693">
    <property type="entry name" value="ARYLSULFATASE FAMILY MEMBER"/>
    <property type="match status" value="1"/>
</dbReference>
<dbReference type="InterPro" id="IPR000917">
    <property type="entry name" value="Sulfatase_N"/>
</dbReference>